<gene>
    <name evidence="2" type="ORF">R0137_14395</name>
</gene>
<evidence type="ECO:0000313" key="3">
    <source>
        <dbReference type="Proteomes" id="UP001626549"/>
    </source>
</evidence>
<name>A0ABZ0IBB9_9GAMM</name>
<keyword evidence="3" id="KW-1185">Reference proteome</keyword>
<evidence type="ECO:0000313" key="2">
    <source>
        <dbReference type="EMBL" id="WOJ96425.1"/>
    </source>
</evidence>
<accession>A0ABZ0IBB9</accession>
<evidence type="ECO:0000256" key="1">
    <source>
        <dbReference type="SAM" id="MobiDB-lite"/>
    </source>
</evidence>
<dbReference type="Proteomes" id="UP001626549">
    <property type="component" value="Chromosome"/>
</dbReference>
<organism evidence="2 3">
    <name type="scientific">Congregibacter brevis</name>
    <dbReference type="NCBI Taxonomy" id="3081201"/>
    <lineage>
        <taxon>Bacteria</taxon>
        <taxon>Pseudomonadati</taxon>
        <taxon>Pseudomonadota</taxon>
        <taxon>Gammaproteobacteria</taxon>
        <taxon>Cellvibrionales</taxon>
        <taxon>Halieaceae</taxon>
        <taxon>Congregibacter</taxon>
    </lineage>
</organism>
<dbReference type="EMBL" id="CP136865">
    <property type="protein sequence ID" value="WOJ96425.1"/>
    <property type="molecule type" value="Genomic_DNA"/>
</dbReference>
<protein>
    <submittedName>
        <fullName evidence="2">Uncharacterized protein</fullName>
    </submittedName>
</protein>
<sequence length="252" mass="27278">MSASQEINRLRYLAAMGVPAYVARRPLPGAAVSAKYALRIVTKAAEARQGSVNNMGEVGAATSVKPSKRSAGTPPAAQALRESLQQDTGRRRAPQTETVSDTSTTVARSAASLAQIPRFRLAAMIIGKRLWLEELGDEALAQDQLQLISAMSRALSHPAVDEDAVAVTEFRWPLHDNAQLGLGSEDAAATLQGFLYRQLEENACVELISLGDASKALLMDLSVPCARRFVPSTREMLKTPLLKREVWNTLRV</sequence>
<feature type="compositionally biased region" description="Polar residues" evidence="1">
    <location>
        <begin position="95"/>
        <end position="106"/>
    </location>
</feature>
<dbReference type="RefSeq" id="WP_407327104.1">
    <property type="nucleotide sequence ID" value="NZ_CP136865.1"/>
</dbReference>
<reference evidence="2 3" key="1">
    <citation type="submission" date="2023-10" db="EMBL/GenBank/DDBJ databases">
        <title>Two novel species belonging to the OM43/NOR5 clade.</title>
        <authorList>
            <person name="Park M."/>
        </authorList>
    </citation>
    <scope>NUCLEOTIDE SEQUENCE [LARGE SCALE GENOMIC DNA]</scope>
    <source>
        <strain evidence="2 3">IMCC45268</strain>
    </source>
</reference>
<proteinExistence type="predicted"/>
<feature type="region of interest" description="Disordered" evidence="1">
    <location>
        <begin position="60"/>
        <end position="106"/>
    </location>
</feature>